<dbReference type="EMBL" id="JBEPSN010000005">
    <property type="protein sequence ID" value="MET4540358.1"/>
    <property type="molecule type" value="Genomic_DNA"/>
</dbReference>
<evidence type="ECO:0000313" key="2">
    <source>
        <dbReference type="EMBL" id="MET4540358.1"/>
    </source>
</evidence>
<evidence type="ECO:0000259" key="1">
    <source>
        <dbReference type="Pfam" id="PF24719"/>
    </source>
</evidence>
<dbReference type="Pfam" id="PF24719">
    <property type="entry name" value="Imm33-like"/>
    <property type="match status" value="1"/>
</dbReference>
<proteinExistence type="predicted"/>
<sequence>MHDSILSAQMQMTTRFGAVPVPPLKGMKVGVSESVRSSHLLPLNGLRHPAATGTSGWFIWRGEELGTAPDFFVPLHVEHLTTWCPEVFPYLALPPGWRFVLAPGYEDVWFDETLLNP</sequence>
<evidence type="ECO:0000313" key="3">
    <source>
        <dbReference type="Proteomes" id="UP001549307"/>
    </source>
</evidence>
<gene>
    <name evidence="2" type="ORF">ABIE37_002145</name>
</gene>
<reference evidence="2 3" key="1">
    <citation type="submission" date="2024-06" db="EMBL/GenBank/DDBJ databases">
        <title>Sorghum-associated microbial communities from plants grown in Nebraska, USA.</title>
        <authorList>
            <person name="Schachtman D."/>
        </authorList>
    </citation>
    <scope>NUCLEOTIDE SEQUENCE [LARGE SCALE GENOMIC DNA]</scope>
    <source>
        <strain evidence="2 3">3552</strain>
    </source>
</reference>
<dbReference type="GeneID" id="92753085"/>
<feature type="domain" description="Imm33-like" evidence="1">
    <location>
        <begin position="9"/>
        <end position="111"/>
    </location>
</feature>
<name>A0ABV2P6J3_9MICC</name>
<dbReference type="Proteomes" id="UP001549307">
    <property type="component" value="Unassembled WGS sequence"/>
</dbReference>
<dbReference type="InterPro" id="IPR056509">
    <property type="entry name" value="Imm33-like"/>
</dbReference>
<accession>A0ABV2P6J3</accession>
<dbReference type="RefSeq" id="WP_354229329.1">
    <property type="nucleotide sequence ID" value="NZ_JBEPSN010000005.1"/>
</dbReference>
<protein>
    <recommendedName>
        <fullName evidence="1">Imm33-like domain-containing protein</fullName>
    </recommendedName>
</protein>
<keyword evidence="3" id="KW-1185">Reference proteome</keyword>
<organism evidence="2 3">
    <name type="scientific">Arthrobacter bambusae</name>
    <dbReference type="NCBI Taxonomy" id="1338426"/>
    <lineage>
        <taxon>Bacteria</taxon>
        <taxon>Bacillati</taxon>
        <taxon>Actinomycetota</taxon>
        <taxon>Actinomycetes</taxon>
        <taxon>Micrococcales</taxon>
        <taxon>Micrococcaceae</taxon>
        <taxon>Arthrobacter</taxon>
    </lineage>
</organism>
<comment type="caution">
    <text evidence="2">The sequence shown here is derived from an EMBL/GenBank/DDBJ whole genome shotgun (WGS) entry which is preliminary data.</text>
</comment>